<organism evidence="2 3">
    <name type="scientific">Coemansia erecta</name>
    <dbReference type="NCBI Taxonomy" id="147472"/>
    <lineage>
        <taxon>Eukaryota</taxon>
        <taxon>Fungi</taxon>
        <taxon>Fungi incertae sedis</taxon>
        <taxon>Zoopagomycota</taxon>
        <taxon>Kickxellomycotina</taxon>
        <taxon>Kickxellomycetes</taxon>
        <taxon>Kickxellales</taxon>
        <taxon>Kickxellaceae</taxon>
        <taxon>Coemansia</taxon>
    </lineage>
</organism>
<name>A0A9W7XV49_9FUNG</name>
<feature type="compositionally biased region" description="Low complexity" evidence="1">
    <location>
        <begin position="260"/>
        <end position="281"/>
    </location>
</feature>
<evidence type="ECO:0000313" key="3">
    <source>
        <dbReference type="Proteomes" id="UP001149813"/>
    </source>
</evidence>
<dbReference type="AlphaFoldDB" id="A0A9W7XV49"/>
<feature type="region of interest" description="Disordered" evidence="1">
    <location>
        <begin position="87"/>
        <end position="119"/>
    </location>
</feature>
<feature type="region of interest" description="Disordered" evidence="1">
    <location>
        <begin position="232"/>
        <end position="283"/>
    </location>
</feature>
<dbReference type="OrthoDB" id="5569069at2759"/>
<evidence type="ECO:0000256" key="1">
    <source>
        <dbReference type="SAM" id="MobiDB-lite"/>
    </source>
</evidence>
<feature type="compositionally biased region" description="Low complexity" evidence="1">
    <location>
        <begin position="106"/>
        <end position="119"/>
    </location>
</feature>
<comment type="caution">
    <text evidence="2">The sequence shown here is derived from an EMBL/GenBank/DDBJ whole genome shotgun (WGS) entry which is preliminary data.</text>
</comment>
<accession>A0A9W7XV49</accession>
<proteinExistence type="predicted"/>
<evidence type="ECO:0000313" key="2">
    <source>
        <dbReference type="EMBL" id="KAJ1719557.1"/>
    </source>
</evidence>
<sequence length="376" mass="40643">MLGEAKDTGDKEHSNSDSTRQHASDECDQLSELHGAELQSKSPAILSPALTDSSGSGGATSRPLDRHEAYAVTKAAVEAAERQAEAITEQKEAAQGDAAVTETTEPAADSADSADPSDGSKTITLKQLYGMLCWLQVGDNRSLWLADPLGGCQRAITCCPHLAEASAEMLNAVMGELNTRRLRIVERHGSADDVPKDERMFEGGPLFVIFNHAVAGRLAEVGAALRANATGAGQAQAQSQPQAQRQQSPVRSGIRGLMDSPAFGGPVGSSSSSSPAAAGGPARHRRTMLPAEHPFMQRARRLTPAEVRQMRDELAVRREIGIRDAVLLADWVALRRRELELKERQLREIARDAQRDSSVEAIARLDEFMRRMHEEM</sequence>
<feature type="compositionally biased region" description="Low complexity" evidence="1">
    <location>
        <begin position="232"/>
        <end position="249"/>
    </location>
</feature>
<gene>
    <name evidence="2" type="ORF">LPJ53_005698</name>
</gene>
<reference evidence="2" key="1">
    <citation type="submission" date="2022-07" db="EMBL/GenBank/DDBJ databases">
        <title>Phylogenomic reconstructions and comparative analyses of Kickxellomycotina fungi.</title>
        <authorList>
            <person name="Reynolds N.K."/>
            <person name="Stajich J.E."/>
            <person name="Barry K."/>
            <person name="Grigoriev I.V."/>
            <person name="Crous P."/>
            <person name="Smith M.E."/>
        </authorList>
    </citation>
    <scope>NUCLEOTIDE SEQUENCE</scope>
    <source>
        <strain evidence="2">NBRC 32514</strain>
    </source>
</reference>
<keyword evidence="3" id="KW-1185">Reference proteome</keyword>
<dbReference type="EMBL" id="JANBOJ010000378">
    <property type="protein sequence ID" value="KAJ1719557.1"/>
    <property type="molecule type" value="Genomic_DNA"/>
</dbReference>
<protein>
    <submittedName>
        <fullName evidence="2">Uncharacterized protein</fullName>
    </submittedName>
</protein>
<dbReference type="Proteomes" id="UP001149813">
    <property type="component" value="Unassembled WGS sequence"/>
</dbReference>
<feature type="compositionally biased region" description="Basic and acidic residues" evidence="1">
    <location>
        <begin position="1"/>
        <end position="25"/>
    </location>
</feature>
<feature type="region of interest" description="Disordered" evidence="1">
    <location>
        <begin position="1"/>
        <end position="67"/>
    </location>
</feature>